<evidence type="ECO:0000313" key="3">
    <source>
        <dbReference type="EMBL" id="MBB5206201.1"/>
    </source>
</evidence>
<dbReference type="InterPro" id="IPR006976">
    <property type="entry name" value="VanZ-like"/>
</dbReference>
<protein>
    <submittedName>
        <fullName evidence="3">VanZ family protein</fullName>
    </submittedName>
</protein>
<keyword evidence="4" id="KW-1185">Reference proteome</keyword>
<evidence type="ECO:0000259" key="2">
    <source>
        <dbReference type="Pfam" id="PF04892"/>
    </source>
</evidence>
<feature type="transmembrane region" description="Helical" evidence="1">
    <location>
        <begin position="84"/>
        <end position="107"/>
    </location>
</feature>
<dbReference type="RefSeq" id="WP_175423504.1">
    <property type="nucleotide sequence ID" value="NZ_CP040709.1"/>
</dbReference>
<keyword evidence="1" id="KW-1133">Transmembrane helix</keyword>
<gene>
    <name evidence="3" type="ORF">HNQ51_003546</name>
</gene>
<feature type="transmembrane region" description="Helical" evidence="1">
    <location>
        <begin position="276"/>
        <end position="293"/>
    </location>
</feature>
<feature type="transmembrane region" description="Helical" evidence="1">
    <location>
        <begin position="342"/>
        <end position="361"/>
    </location>
</feature>
<dbReference type="AlphaFoldDB" id="A0A840SCM9"/>
<evidence type="ECO:0000256" key="1">
    <source>
        <dbReference type="SAM" id="Phobius"/>
    </source>
</evidence>
<organism evidence="3 4">
    <name type="scientific">Inhella inkyongensis</name>
    <dbReference type="NCBI Taxonomy" id="392593"/>
    <lineage>
        <taxon>Bacteria</taxon>
        <taxon>Pseudomonadati</taxon>
        <taxon>Pseudomonadota</taxon>
        <taxon>Betaproteobacteria</taxon>
        <taxon>Burkholderiales</taxon>
        <taxon>Sphaerotilaceae</taxon>
        <taxon>Inhella</taxon>
    </lineage>
</organism>
<keyword evidence="1" id="KW-0472">Membrane</keyword>
<evidence type="ECO:0000313" key="4">
    <source>
        <dbReference type="Proteomes" id="UP000554837"/>
    </source>
</evidence>
<feature type="transmembrane region" description="Helical" evidence="1">
    <location>
        <begin position="211"/>
        <end position="234"/>
    </location>
</feature>
<feature type="transmembrane region" description="Helical" evidence="1">
    <location>
        <begin position="300"/>
        <end position="322"/>
    </location>
</feature>
<keyword evidence="1" id="KW-0812">Transmembrane</keyword>
<feature type="transmembrane region" description="Helical" evidence="1">
    <location>
        <begin position="241"/>
        <end position="264"/>
    </location>
</feature>
<feature type="transmembrane region" description="Helical" evidence="1">
    <location>
        <begin position="12"/>
        <end position="30"/>
    </location>
</feature>
<name>A0A840SCM9_9BURK</name>
<feature type="transmembrane region" description="Helical" evidence="1">
    <location>
        <begin position="58"/>
        <end position="77"/>
    </location>
</feature>
<feature type="domain" description="VanZ-like" evidence="2">
    <location>
        <begin position="44"/>
        <end position="134"/>
    </location>
</feature>
<proteinExistence type="predicted"/>
<dbReference type="Pfam" id="PF04892">
    <property type="entry name" value="VanZ"/>
    <property type="match status" value="1"/>
</dbReference>
<accession>A0A840SCM9</accession>
<dbReference type="Proteomes" id="UP000554837">
    <property type="component" value="Unassembled WGS sequence"/>
</dbReference>
<feature type="transmembrane region" description="Helical" evidence="1">
    <location>
        <begin position="119"/>
        <end position="140"/>
    </location>
</feature>
<comment type="caution">
    <text evidence="3">The sequence shown here is derived from an EMBL/GenBank/DDBJ whole genome shotgun (WGS) entry which is preliminary data.</text>
</comment>
<dbReference type="EMBL" id="JACHHO010000008">
    <property type="protein sequence ID" value="MBB5206201.1"/>
    <property type="molecule type" value="Genomic_DNA"/>
</dbReference>
<sequence>MIRARTGLSSTAWLALGYAALIAYASLYPFGPWEWPASLPATAWWRLAWPRYWIQLDIWANALGYVPLGFLLGTALWRHGRRLWVATLLAILLPALLAYGMEVLQYLLPRRVPSLGDLLLNAGGGCVGALMAAVAARSGALTQWAQWRERWFRVDASGGLALLLLWPLGLLFPTPLPLALGQFLPATEAALGALLGEWAHLWPLASGHRPAAATAVLITALGLLAPCVLMLALARPGWHRPVLVIGAVAVGVGVTSLSAVFGFGPQHAWSWTSPQTLPALGLGAGMALLMCLLPARANAVLALPVFTALLLLVNGIAADAYWEQTRAAWQQGSQFKLYGLLQWLGWWWPLLALSWLTLSLTRHDQRQSRP</sequence>
<reference evidence="3 4" key="1">
    <citation type="submission" date="2020-08" db="EMBL/GenBank/DDBJ databases">
        <title>Genomic Encyclopedia of Type Strains, Phase IV (KMG-IV): sequencing the most valuable type-strain genomes for metagenomic binning, comparative biology and taxonomic classification.</title>
        <authorList>
            <person name="Goeker M."/>
        </authorList>
    </citation>
    <scope>NUCLEOTIDE SEQUENCE [LARGE SCALE GENOMIC DNA]</scope>
    <source>
        <strain evidence="3 4">DSM 23958</strain>
    </source>
</reference>